<evidence type="ECO:0000313" key="8">
    <source>
        <dbReference type="EMBL" id="TKA03243.1"/>
    </source>
</evidence>
<dbReference type="GO" id="GO:0030288">
    <property type="term" value="C:outer membrane-bounded periplasmic space"/>
    <property type="evidence" value="ECO:0007669"/>
    <property type="project" value="TreeGrafter"/>
</dbReference>
<comment type="similarity">
    <text evidence="1 4">Belongs to the bacterial solute-binding protein 3 family.</text>
</comment>
<dbReference type="OrthoDB" id="9807888at2"/>
<proteinExistence type="inferred from homology"/>
<dbReference type="GO" id="GO:0005576">
    <property type="term" value="C:extracellular region"/>
    <property type="evidence" value="ECO:0007669"/>
    <property type="project" value="TreeGrafter"/>
</dbReference>
<evidence type="ECO:0000256" key="2">
    <source>
        <dbReference type="ARBA" id="ARBA00022448"/>
    </source>
</evidence>
<reference evidence="8 9" key="1">
    <citation type="submission" date="2019-04" db="EMBL/GenBank/DDBJ databases">
        <title>Streptomyces oryziradicis sp. nov., a novel actinomycete isolated from rhizosphere soil of rice (Oryza sativa L.).</title>
        <authorList>
            <person name="Li C."/>
        </authorList>
    </citation>
    <scope>NUCLEOTIDE SEQUENCE [LARGE SCALE GENOMIC DNA]</scope>
    <source>
        <strain evidence="8 9">NEAU-C40</strain>
    </source>
</reference>
<evidence type="ECO:0000259" key="7">
    <source>
        <dbReference type="SMART" id="SM00062"/>
    </source>
</evidence>
<evidence type="ECO:0000256" key="6">
    <source>
        <dbReference type="SAM" id="SignalP"/>
    </source>
</evidence>
<gene>
    <name evidence="8" type="ORF">FCI23_36420</name>
</gene>
<dbReference type="Pfam" id="PF00497">
    <property type="entry name" value="SBP_bac_3"/>
    <property type="match status" value="1"/>
</dbReference>
<organism evidence="8 9">
    <name type="scientific">Actinacidiphila oryziradicis</name>
    <dbReference type="NCBI Taxonomy" id="2571141"/>
    <lineage>
        <taxon>Bacteria</taxon>
        <taxon>Bacillati</taxon>
        <taxon>Actinomycetota</taxon>
        <taxon>Actinomycetes</taxon>
        <taxon>Kitasatosporales</taxon>
        <taxon>Streptomycetaceae</taxon>
        <taxon>Actinacidiphila</taxon>
    </lineage>
</organism>
<evidence type="ECO:0000256" key="3">
    <source>
        <dbReference type="ARBA" id="ARBA00022729"/>
    </source>
</evidence>
<dbReference type="PROSITE" id="PS51257">
    <property type="entry name" value="PROKAR_LIPOPROTEIN"/>
    <property type="match status" value="1"/>
</dbReference>
<dbReference type="PANTHER" id="PTHR30085">
    <property type="entry name" value="AMINO ACID ABC TRANSPORTER PERMEASE"/>
    <property type="match status" value="1"/>
</dbReference>
<dbReference type="InterPro" id="IPR051455">
    <property type="entry name" value="Bact_solute-bind_prot3"/>
</dbReference>
<dbReference type="PROSITE" id="PS01039">
    <property type="entry name" value="SBP_BACTERIAL_3"/>
    <property type="match status" value="1"/>
</dbReference>
<evidence type="ECO:0000256" key="4">
    <source>
        <dbReference type="RuleBase" id="RU003744"/>
    </source>
</evidence>
<dbReference type="AlphaFoldDB" id="A0A4U0S4J8"/>
<dbReference type="GO" id="GO:0006865">
    <property type="term" value="P:amino acid transport"/>
    <property type="evidence" value="ECO:0007669"/>
    <property type="project" value="TreeGrafter"/>
</dbReference>
<dbReference type="Proteomes" id="UP000305778">
    <property type="component" value="Unassembled WGS sequence"/>
</dbReference>
<keyword evidence="3 6" id="KW-0732">Signal</keyword>
<dbReference type="CDD" id="cd13690">
    <property type="entry name" value="PBP2_GluB"/>
    <property type="match status" value="1"/>
</dbReference>
<evidence type="ECO:0000256" key="5">
    <source>
        <dbReference type="SAM" id="MobiDB-lite"/>
    </source>
</evidence>
<comment type="caution">
    <text evidence="8">The sequence shown here is derived from an EMBL/GenBank/DDBJ whole genome shotgun (WGS) entry which is preliminary data.</text>
</comment>
<protein>
    <submittedName>
        <fullName evidence="8">Glutamate ABC transporter substrate-binding protein</fullName>
    </submittedName>
</protein>
<dbReference type="EMBL" id="SUMC01000054">
    <property type="protein sequence ID" value="TKA03243.1"/>
    <property type="molecule type" value="Genomic_DNA"/>
</dbReference>
<dbReference type="InterPro" id="IPR001638">
    <property type="entry name" value="Solute-binding_3/MltF_N"/>
</dbReference>
<dbReference type="Gene3D" id="3.40.190.10">
    <property type="entry name" value="Periplasmic binding protein-like II"/>
    <property type="match status" value="2"/>
</dbReference>
<dbReference type="InterPro" id="IPR018313">
    <property type="entry name" value="SBP_3_CS"/>
</dbReference>
<feature type="signal peptide" evidence="6">
    <location>
        <begin position="1"/>
        <end position="20"/>
    </location>
</feature>
<keyword evidence="2" id="KW-0813">Transport</keyword>
<feature type="region of interest" description="Disordered" evidence="5">
    <location>
        <begin position="23"/>
        <end position="42"/>
    </location>
</feature>
<dbReference type="SMART" id="SM00062">
    <property type="entry name" value="PBPb"/>
    <property type="match status" value="1"/>
</dbReference>
<evidence type="ECO:0000313" key="9">
    <source>
        <dbReference type="Proteomes" id="UP000305778"/>
    </source>
</evidence>
<dbReference type="SUPFAM" id="SSF53850">
    <property type="entry name" value="Periplasmic binding protein-like II"/>
    <property type="match status" value="1"/>
</dbReference>
<keyword evidence="9" id="KW-1185">Reference proteome</keyword>
<feature type="chain" id="PRO_5039028628" evidence="6">
    <location>
        <begin position="21"/>
        <end position="307"/>
    </location>
</feature>
<evidence type="ECO:0000256" key="1">
    <source>
        <dbReference type="ARBA" id="ARBA00010333"/>
    </source>
</evidence>
<sequence length="307" mass="31975">MPFRKTAAAAIAVFALTTTAACGKSGSPSDASGDPAGNTANSSAAAALPTYTVKTGVKLSGSKTWDRISKAGKITIGVKADQPNLGYLDTTTNKRSGFDIEIAKMVAADLGFSENKIEFKTIPSDGREDAIKGGQVDYYVGTYTINDKRKKDVSFAGPYFIAGQDLLVKSGSSIKSKESLKGRKVCSAKGSTSITRLQDGGYGAKIVAYQDYSLCVENLLSGQVDAVTTDDAILKGYAAQYPGQIEVLGKPFSEEPYGVGLLKGDTAFQTAVTAALKNHEDSGDWKKAYDATLGKSGAGATIPALAS</sequence>
<dbReference type="RefSeq" id="WP_136728460.1">
    <property type="nucleotide sequence ID" value="NZ_JAOPYF010000026.1"/>
</dbReference>
<feature type="domain" description="Solute-binding protein family 3/N-terminal" evidence="7">
    <location>
        <begin position="73"/>
        <end position="296"/>
    </location>
</feature>
<dbReference type="PANTHER" id="PTHR30085:SF6">
    <property type="entry name" value="ABC TRANSPORTER GLUTAMINE-BINDING PROTEIN GLNH"/>
    <property type="match status" value="1"/>
</dbReference>
<name>A0A4U0S4J8_9ACTN</name>
<accession>A0A4U0S4J8</accession>